<protein>
    <submittedName>
        <fullName evidence="1">DUF1292 domain-containing protein</fullName>
    </submittedName>
</protein>
<comment type="caution">
    <text evidence="1">The sequence shown here is derived from an EMBL/GenBank/DDBJ whole genome shotgun (WGS) entry which is preliminary data.</text>
</comment>
<accession>A0A4V1NRS5</accession>
<dbReference type="RefSeq" id="WP_129257359.1">
    <property type="nucleotide sequence ID" value="NZ_SDKC01000001.1"/>
</dbReference>
<proteinExistence type="predicted"/>
<sequence>MSDLENSACTGSCDSCGSDCNLDLSNPNATVTLTLDDDSELVCAVLTIFPAGEHKYIALLPLDENGENQDGEVFLYRFFQEEGQQPTLENIEDDDEYEIAADAFDELLDNAEYDEVVDGKEL</sequence>
<keyword evidence="2" id="KW-1185">Reference proteome</keyword>
<dbReference type="AlphaFoldDB" id="A0A4V1NRS5"/>
<dbReference type="EMBL" id="SDKC01000001">
    <property type="protein sequence ID" value="RXS74775.1"/>
    <property type="molecule type" value="Genomic_DNA"/>
</dbReference>
<gene>
    <name evidence="1" type="ORF">ETP43_05800</name>
</gene>
<organism evidence="1 2">
    <name type="scientific">Blautia faecicola</name>
    <dbReference type="NCBI Taxonomy" id="2509240"/>
    <lineage>
        <taxon>Bacteria</taxon>
        <taxon>Bacillati</taxon>
        <taxon>Bacillota</taxon>
        <taxon>Clostridia</taxon>
        <taxon>Lachnospirales</taxon>
        <taxon>Lachnospiraceae</taxon>
        <taxon>Blautia</taxon>
    </lineage>
</organism>
<evidence type="ECO:0000313" key="1">
    <source>
        <dbReference type="EMBL" id="RXS74775.1"/>
    </source>
</evidence>
<name>A0A4V1NRS5_9FIRM</name>
<dbReference type="Pfam" id="PF06949">
    <property type="entry name" value="DUF1292"/>
    <property type="match status" value="1"/>
</dbReference>
<dbReference type="OrthoDB" id="9796509at2"/>
<evidence type="ECO:0000313" key="2">
    <source>
        <dbReference type="Proteomes" id="UP000290106"/>
    </source>
</evidence>
<dbReference type="Proteomes" id="UP000290106">
    <property type="component" value="Unassembled WGS sequence"/>
</dbReference>
<dbReference type="InterPro" id="IPR009711">
    <property type="entry name" value="UPF0473"/>
</dbReference>
<reference evidence="1 2" key="1">
    <citation type="submission" date="2019-01" db="EMBL/GenBank/DDBJ databases">
        <title>Blautia sp. nov. KGMB01111 isolated human feces.</title>
        <authorList>
            <person name="Park J.-E."/>
            <person name="Kim J.-S."/>
            <person name="Park S.-H."/>
        </authorList>
    </citation>
    <scope>NUCLEOTIDE SEQUENCE [LARGE SCALE GENOMIC DNA]</scope>
    <source>
        <strain evidence="1 2">KGMB01111</strain>
    </source>
</reference>